<evidence type="ECO:0000313" key="3">
    <source>
        <dbReference type="Proteomes" id="UP000245523"/>
    </source>
</evidence>
<dbReference type="Pfam" id="PF01551">
    <property type="entry name" value="Peptidase_M23"/>
    <property type="match status" value="1"/>
</dbReference>
<evidence type="ECO:0000313" key="2">
    <source>
        <dbReference type="EMBL" id="PWL04222.1"/>
    </source>
</evidence>
<dbReference type="SUPFAM" id="SSF51261">
    <property type="entry name" value="Duplicated hybrid motif"/>
    <property type="match status" value="1"/>
</dbReference>
<dbReference type="CDD" id="cd12797">
    <property type="entry name" value="M23_peptidase"/>
    <property type="match status" value="1"/>
</dbReference>
<dbReference type="PANTHER" id="PTHR21666:SF270">
    <property type="entry name" value="MUREIN HYDROLASE ACTIVATOR ENVC"/>
    <property type="match status" value="1"/>
</dbReference>
<dbReference type="RefSeq" id="WP_109587108.1">
    <property type="nucleotide sequence ID" value="NZ_QGHD01000001.1"/>
</dbReference>
<accession>A0ABX5LP68</accession>
<comment type="caution">
    <text evidence="2">The sequence shown here is derived from an EMBL/GenBank/DDBJ whole genome shotgun (WGS) entry which is preliminary data.</text>
</comment>
<protein>
    <submittedName>
        <fullName evidence="2">Peptidase M23-like protein</fullName>
    </submittedName>
</protein>
<gene>
    <name evidence="2" type="ORF">B0H50_101236</name>
</gene>
<dbReference type="InterPro" id="IPR011055">
    <property type="entry name" value="Dup_hybrid_motif"/>
</dbReference>
<evidence type="ECO:0000259" key="1">
    <source>
        <dbReference type="Pfam" id="PF01551"/>
    </source>
</evidence>
<reference evidence="2 3" key="1">
    <citation type="submission" date="2018-05" db="EMBL/GenBank/DDBJ databases">
        <title>Animal gut microbial communities from fecal samples from Wisconsin, USA.</title>
        <authorList>
            <person name="Neumann A."/>
        </authorList>
    </citation>
    <scope>NUCLEOTIDE SEQUENCE [LARGE SCALE GENOMIC DNA]</scope>
    <source>
        <strain evidence="2 3">UWS4</strain>
    </source>
</reference>
<name>A0ABX5LP68_9BACT</name>
<dbReference type="PANTHER" id="PTHR21666">
    <property type="entry name" value="PEPTIDASE-RELATED"/>
    <property type="match status" value="1"/>
</dbReference>
<dbReference type="Gene3D" id="2.70.70.10">
    <property type="entry name" value="Glucose Permease (Domain IIA)"/>
    <property type="match status" value="1"/>
</dbReference>
<dbReference type="InterPro" id="IPR016047">
    <property type="entry name" value="M23ase_b-sheet_dom"/>
</dbReference>
<proteinExistence type="predicted"/>
<keyword evidence="3" id="KW-1185">Reference proteome</keyword>
<dbReference type="InterPro" id="IPR050570">
    <property type="entry name" value="Cell_wall_metabolism_enzyme"/>
</dbReference>
<organism evidence="2 3">
    <name type="scientific">Hallerella porci</name>
    <dbReference type="NCBI Taxonomy" id="1945871"/>
    <lineage>
        <taxon>Bacteria</taxon>
        <taxon>Pseudomonadati</taxon>
        <taxon>Fibrobacterota</taxon>
        <taxon>Fibrobacteria</taxon>
        <taxon>Fibrobacterales</taxon>
        <taxon>Fibrobacteraceae</taxon>
        <taxon>Hallerella</taxon>
    </lineage>
</organism>
<dbReference type="Proteomes" id="UP000245523">
    <property type="component" value="Unassembled WGS sequence"/>
</dbReference>
<feature type="domain" description="M23ase beta-sheet core" evidence="1">
    <location>
        <begin position="346"/>
        <end position="427"/>
    </location>
</feature>
<dbReference type="EMBL" id="QGHD01000001">
    <property type="protein sequence ID" value="PWL04222.1"/>
    <property type="molecule type" value="Genomic_DNA"/>
</dbReference>
<sequence>MQRKVLDSLIARGSFVGIIAPKTLDVAAALQNFAHSLSGSAPFSFVEYSSREISAKEFLKKWRKAQEVGEAKNVFVIFNRELDEESKKLLFSMRMTIVLVEKGNFLDDELLFELDALSNFPRDFFWWCAPKPLKKRFRHLAPAVKGAMIQPFNSVEALQNQAEKAAEIFRNLLKIRILGENGLEGWPRIFRRFFIPFCLLALICPFLYPTKIVSNPSMTRNMKAEMQIYAEAPYFDYTFDGKESLERIGRYAVGRFVALVTNEKTLGDYVAETLEKNGFAKDSWKKERLHIPPEGISLRFEFPEKLINSEYDLIAPAWNYFTGLIADSIAYVTETYYPKATAKNRLHPAWDVASRAGARILAPFSGKAWTFSDERGGIVIGIADKERVILFMHCNQLLYLDGQNVMQGDPVATVGTTGHTTGPHVHLVTGIVSKNGEKRLGNVRYTVVNPVTWFLSGK</sequence>